<evidence type="ECO:0000256" key="17">
    <source>
        <dbReference type="ARBA" id="ARBA00034430"/>
    </source>
</evidence>
<dbReference type="InterPro" id="IPR006202">
    <property type="entry name" value="Neur_chan_lig-bd"/>
</dbReference>
<dbReference type="Gene3D" id="1.20.58.390">
    <property type="entry name" value="Neurotransmitter-gated ion-channel transmembrane domain"/>
    <property type="match status" value="1"/>
</dbReference>
<keyword evidence="31" id="KW-1185">Reference proteome</keyword>
<evidence type="ECO:0000256" key="16">
    <source>
        <dbReference type="ARBA" id="ARBA00034269"/>
    </source>
</evidence>
<dbReference type="PANTHER" id="PTHR18945">
    <property type="entry name" value="NEUROTRANSMITTER GATED ION CHANNEL"/>
    <property type="match status" value="1"/>
</dbReference>
<dbReference type="InterPro" id="IPR006029">
    <property type="entry name" value="Neurotrans-gated_channel_TM"/>
</dbReference>
<proteinExistence type="inferred from homology"/>
<evidence type="ECO:0000256" key="12">
    <source>
        <dbReference type="ARBA" id="ARBA00023257"/>
    </source>
</evidence>
<dbReference type="InterPro" id="IPR036719">
    <property type="entry name" value="Neuro-gated_channel_TM_sf"/>
</dbReference>
<dbReference type="InterPro" id="IPR018000">
    <property type="entry name" value="Neurotransmitter_ion_chnl_CS"/>
</dbReference>
<dbReference type="SUPFAM" id="SSF90112">
    <property type="entry name" value="Neurotransmitter-gated ion-channel transmembrane pore"/>
    <property type="match status" value="1"/>
</dbReference>
<evidence type="ECO:0000256" key="4">
    <source>
        <dbReference type="ARBA" id="ARBA00022729"/>
    </source>
</evidence>
<keyword evidence="6" id="KW-0770">Synapse</keyword>
<dbReference type="Proteomes" id="UP000824782">
    <property type="component" value="Unassembled WGS sequence"/>
</dbReference>
<evidence type="ECO:0000256" key="13">
    <source>
        <dbReference type="ARBA" id="ARBA00023286"/>
    </source>
</evidence>
<dbReference type="Gene3D" id="2.70.170.10">
    <property type="entry name" value="Neurotransmitter-gated ion-channel ligand-binding domain"/>
    <property type="match status" value="1"/>
</dbReference>
<reference evidence="30" key="1">
    <citation type="thesis" date="2020" institute="ProQuest LLC" country="789 East Eisenhower Parkway, Ann Arbor, MI, USA">
        <title>Comparative Genomics and Chromosome Evolution.</title>
        <authorList>
            <person name="Mudd A.B."/>
        </authorList>
    </citation>
    <scope>NUCLEOTIDE SEQUENCE</scope>
    <source>
        <strain evidence="30">237g6f4</strain>
        <tissue evidence="30">Blood</tissue>
    </source>
</reference>
<evidence type="ECO:0000256" key="14">
    <source>
        <dbReference type="ARBA" id="ARBA00023303"/>
    </source>
</evidence>
<evidence type="ECO:0000256" key="18">
    <source>
        <dbReference type="ARBA" id="ARBA00036239"/>
    </source>
</evidence>
<evidence type="ECO:0000256" key="20">
    <source>
        <dbReference type="ARBA" id="ARBA00037540"/>
    </source>
</evidence>
<comment type="caution">
    <text evidence="30">The sequence shown here is derived from an EMBL/GenBank/DDBJ whole genome shotgun (WGS) entry which is preliminary data.</text>
</comment>
<keyword evidence="10" id="KW-0675">Receptor</keyword>
<keyword evidence="9" id="KW-1015">Disulfide bond</keyword>
<feature type="domain" description="Neurotransmitter-gated ion-channel ligand-binding" evidence="28">
    <location>
        <begin position="34"/>
        <end position="240"/>
    </location>
</feature>
<evidence type="ECO:0000313" key="30">
    <source>
        <dbReference type="EMBL" id="KAG8569223.1"/>
    </source>
</evidence>
<protein>
    <recommendedName>
        <fullName evidence="23">5-hydroxytryptamine receptor 3A</fullName>
    </recommendedName>
    <alternativeName>
        <fullName evidence="25">5-hydroxytryptamine receptor 3</fullName>
    </alternativeName>
    <alternativeName>
        <fullName evidence="24">Serotonin receptor 3A</fullName>
    </alternativeName>
    <alternativeName>
        <fullName evidence="26">Serotonin-gated ion channel receptor</fullName>
    </alternativeName>
</protein>
<feature type="transmembrane region" description="Helical" evidence="27">
    <location>
        <begin position="241"/>
        <end position="265"/>
    </location>
</feature>
<evidence type="ECO:0000256" key="8">
    <source>
        <dbReference type="ARBA" id="ARBA00023136"/>
    </source>
</evidence>
<sequence>MQYKWTSLGIWILFLIKICRAQGNKPSLKPHHVRLIDHLMHGYNKGVRPVQDWRKSTDVYIEEFNIYAILGVDERNQVFSTYSWYSQSWVDEFLTWDPEKFDNITKISIPTHWIWLPDIMVIEMVDVKKPPEDTYVYIDYNGSVFYSKPFQIKSTCNFNIYYFPFDQHNCSLTFTSWSHTSQDINVRLRIDNNMLKSFTSMFASDGEWEILNVVPSSKIMTYYNQSFGETLFYIIIKRKPVFYIVTLILPSLLLMILNIAGFYLPPESGERTAFKITLLLGYSVFLLVVSDSSPPSGTPLIGSYFVICMVLLVISVIECIFIVRIVHEKHFQRPVPKWLKTLVLKKMTKWLCLKDKDHFITLTTDESYVSEHKDSSTAILANYNAENIKNNDKQLSANQDSEVLLKILKGIVSIHEELKKNAEEFVTSDWIHVGYIIDIFFFRSYVIVVLVYTVSITVLWSQSALV</sequence>
<keyword evidence="13" id="KW-1071">Ligand-gated ion channel</keyword>
<keyword evidence="1 27" id="KW-0813">Transport</keyword>
<evidence type="ECO:0000256" key="26">
    <source>
        <dbReference type="ARBA" id="ARBA00083210"/>
    </source>
</evidence>
<evidence type="ECO:0000256" key="25">
    <source>
        <dbReference type="ARBA" id="ARBA00080492"/>
    </source>
</evidence>
<keyword evidence="14 27" id="KW-0407">Ion channel</keyword>
<keyword evidence="2" id="KW-1003">Cell membrane</keyword>
<feature type="chain" id="PRO_5043091895" description="5-hydroxytryptamine receptor 3A" evidence="27">
    <location>
        <begin position="22"/>
        <end position="466"/>
    </location>
</feature>
<keyword evidence="3 27" id="KW-0812">Transmembrane</keyword>
<evidence type="ECO:0000256" key="22">
    <source>
        <dbReference type="ARBA" id="ARBA00061864"/>
    </source>
</evidence>
<comment type="function">
    <text evidence="20">Forms serotonin (5-hydroxytryptamine/5-HT3)-activated cation-selective channel complexes, which when activated cause fast, depolarizing responses in neurons.</text>
</comment>
<feature type="signal peptide" evidence="27">
    <location>
        <begin position="1"/>
        <end position="21"/>
    </location>
</feature>
<organism evidence="30 31">
    <name type="scientific">Engystomops pustulosus</name>
    <name type="common">Tungara frog</name>
    <name type="synonym">Physalaemus pustulosus</name>
    <dbReference type="NCBI Taxonomy" id="76066"/>
    <lineage>
        <taxon>Eukaryota</taxon>
        <taxon>Metazoa</taxon>
        <taxon>Chordata</taxon>
        <taxon>Craniata</taxon>
        <taxon>Vertebrata</taxon>
        <taxon>Euteleostomi</taxon>
        <taxon>Amphibia</taxon>
        <taxon>Batrachia</taxon>
        <taxon>Anura</taxon>
        <taxon>Neobatrachia</taxon>
        <taxon>Hyloidea</taxon>
        <taxon>Leptodactylidae</taxon>
        <taxon>Leiuperinae</taxon>
        <taxon>Engystomops</taxon>
    </lineage>
</organism>
<comment type="catalytic activity">
    <reaction evidence="17">
        <text>K(+)(in) = K(+)(out)</text>
        <dbReference type="Rhea" id="RHEA:29463"/>
        <dbReference type="ChEBI" id="CHEBI:29103"/>
    </reaction>
</comment>
<dbReference type="FunFam" id="1.20.58.390:FF:000020">
    <property type="entry name" value="5-hydroxytryptamine (serotonin) receptor 3A"/>
    <property type="match status" value="1"/>
</dbReference>
<evidence type="ECO:0000256" key="9">
    <source>
        <dbReference type="ARBA" id="ARBA00023157"/>
    </source>
</evidence>
<keyword evidence="12" id="KW-0628">Postsynaptic cell membrane</keyword>
<dbReference type="NCBIfam" id="TIGR00860">
    <property type="entry name" value="LIC"/>
    <property type="match status" value="1"/>
</dbReference>
<keyword evidence="7 27" id="KW-0406">Ion transport</keyword>
<comment type="subcellular location">
    <subcellularLocation>
        <location evidence="15">Postsynaptic cell membrane</location>
        <topology evidence="15">Multi-pass membrane protein</topology>
    </subcellularLocation>
</comment>
<dbReference type="PRINTS" id="PR01709">
    <property type="entry name" value="5HT3ARECEPTR"/>
</dbReference>
<accession>A0AAV7B9H6</accession>
<dbReference type="InterPro" id="IPR006201">
    <property type="entry name" value="Neur_channel"/>
</dbReference>
<keyword evidence="5 27" id="KW-1133">Transmembrane helix</keyword>
<evidence type="ECO:0000256" key="3">
    <source>
        <dbReference type="ARBA" id="ARBA00022692"/>
    </source>
</evidence>
<evidence type="ECO:0000259" key="28">
    <source>
        <dbReference type="Pfam" id="PF02931"/>
    </source>
</evidence>
<evidence type="ECO:0000259" key="29">
    <source>
        <dbReference type="Pfam" id="PF02932"/>
    </source>
</evidence>
<dbReference type="FunFam" id="2.70.170.10:FF:000017">
    <property type="entry name" value="5-hydroxytryptamine receptor 3A"/>
    <property type="match status" value="1"/>
</dbReference>
<dbReference type="PRINTS" id="PR01708">
    <property type="entry name" value="5HT3RECEPTOR"/>
</dbReference>
<dbReference type="InterPro" id="IPR049944">
    <property type="entry name" value="LGIC_TM_5-HT3"/>
</dbReference>
<evidence type="ECO:0000256" key="23">
    <source>
        <dbReference type="ARBA" id="ARBA00068982"/>
    </source>
</evidence>
<comment type="similarity">
    <text evidence="21">Belongs to the ligand-gated ion channel (TC 1.A.9) family. 5-hydroxytryptamine receptor (TC 1.A.9.2) subfamily. HTR3A sub-subfamily.</text>
</comment>
<evidence type="ECO:0000256" key="5">
    <source>
        <dbReference type="ARBA" id="ARBA00022989"/>
    </source>
</evidence>
<dbReference type="SUPFAM" id="SSF63712">
    <property type="entry name" value="Nicotinic receptor ligand binding domain-like"/>
    <property type="match status" value="1"/>
</dbReference>
<evidence type="ECO:0000256" key="2">
    <source>
        <dbReference type="ARBA" id="ARBA00022475"/>
    </source>
</evidence>
<evidence type="ECO:0000256" key="19">
    <source>
        <dbReference type="ARBA" id="ARBA00036634"/>
    </source>
</evidence>
<comment type="catalytic activity">
    <reaction evidence="16">
        <text>Mg(2+)(in) = Mg(2+)(out)</text>
        <dbReference type="Rhea" id="RHEA:29827"/>
        <dbReference type="ChEBI" id="CHEBI:18420"/>
    </reaction>
</comment>
<feature type="transmembrane region" description="Helical" evidence="27">
    <location>
        <begin position="301"/>
        <end position="323"/>
    </location>
</feature>
<evidence type="ECO:0000256" key="7">
    <source>
        <dbReference type="ARBA" id="ARBA00023065"/>
    </source>
</evidence>
<keyword evidence="11" id="KW-0325">Glycoprotein</keyword>
<evidence type="ECO:0000256" key="10">
    <source>
        <dbReference type="ARBA" id="ARBA00023170"/>
    </source>
</evidence>
<evidence type="ECO:0000256" key="15">
    <source>
        <dbReference type="ARBA" id="ARBA00034104"/>
    </source>
</evidence>
<dbReference type="GO" id="GO:0045211">
    <property type="term" value="C:postsynaptic membrane"/>
    <property type="evidence" value="ECO:0007669"/>
    <property type="project" value="UniProtKB-SubCell"/>
</dbReference>
<keyword evidence="8 27" id="KW-0472">Membrane</keyword>
<dbReference type="Pfam" id="PF02931">
    <property type="entry name" value="Neur_chan_LBD"/>
    <property type="match status" value="1"/>
</dbReference>
<evidence type="ECO:0000256" key="6">
    <source>
        <dbReference type="ARBA" id="ARBA00023018"/>
    </source>
</evidence>
<dbReference type="GO" id="GO:0005230">
    <property type="term" value="F:extracellular ligand-gated monoatomic ion channel activity"/>
    <property type="evidence" value="ECO:0007669"/>
    <property type="project" value="InterPro"/>
</dbReference>
<evidence type="ECO:0000313" key="31">
    <source>
        <dbReference type="Proteomes" id="UP000824782"/>
    </source>
</evidence>
<dbReference type="PROSITE" id="PS00236">
    <property type="entry name" value="NEUROTR_ION_CHANNEL"/>
    <property type="match status" value="1"/>
</dbReference>
<evidence type="ECO:0000256" key="11">
    <source>
        <dbReference type="ARBA" id="ARBA00023180"/>
    </source>
</evidence>
<dbReference type="Pfam" id="PF02932">
    <property type="entry name" value="Neur_chan_memb"/>
    <property type="match status" value="1"/>
</dbReference>
<dbReference type="GO" id="GO:0004888">
    <property type="term" value="F:transmembrane signaling receptor activity"/>
    <property type="evidence" value="ECO:0007669"/>
    <property type="project" value="InterPro"/>
</dbReference>
<comment type="caution">
    <text evidence="27">Lacks conserved residue(s) required for the propagation of feature annotation.</text>
</comment>
<keyword evidence="4 27" id="KW-0732">Signal</keyword>
<dbReference type="InterPro" id="IPR008132">
    <property type="entry name" value="5HT3_rcpt"/>
</dbReference>
<dbReference type="InterPro" id="IPR038050">
    <property type="entry name" value="Neuro_actylchol_rec"/>
</dbReference>
<gene>
    <name evidence="30" type="ORF">GDO81_014303</name>
</gene>
<dbReference type="AlphaFoldDB" id="A0AAV7B9H6"/>
<feature type="transmembrane region" description="Helical" evidence="27">
    <location>
        <begin position="440"/>
        <end position="460"/>
    </location>
</feature>
<name>A0AAV7B9H6_ENGPU</name>
<evidence type="ECO:0000256" key="1">
    <source>
        <dbReference type="ARBA" id="ARBA00022448"/>
    </source>
</evidence>
<evidence type="ECO:0000256" key="27">
    <source>
        <dbReference type="RuleBase" id="RU000687"/>
    </source>
</evidence>
<evidence type="ECO:0000256" key="24">
    <source>
        <dbReference type="ARBA" id="ARBA00078864"/>
    </source>
</evidence>
<dbReference type="PRINTS" id="PR00252">
    <property type="entry name" value="NRIONCHANNEL"/>
</dbReference>
<dbReference type="InterPro" id="IPR008133">
    <property type="entry name" value="5HT3_rcpt_A"/>
</dbReference>
<dbReference type="InterPro" id="IPR036734">
    <property type="entry name" value="Neur_chan_lig-bd_sf"/>
</dbReference>
<dbReference type="EMBL" id="WNYA01000006">
    <property type="protein sequence ID" value="KAG8569223.1"/>
    <property type="molecule type" value="Genomic_DNA"/>
</dbReference>
<comment type="subunit">
    <text evidence="22">Forms homopentameric as well as heteropentameric serotonin-activated cation-selective channel complexes with HTR3B or HTR3C or HTR3D or HTR3E. The homomeric complex is functional but exhibits low conductance with modified voltage dependence, and decreased agonist and antagonist affinity. Heteropentameric complexes display properties which resemble that of neuronal serotonin-activated channels in vivo. Interacts with RIC3.</text>
</comment>
<comment type="catalytic activity">
    <reaction evidence="18">
        <text>Na(+)(in) = Na(+)(out)</text>
        <dbReference type="Rhea" id="RHEA:34963"/>
        <dbReference type="ChEBI" id="CHEBI:29101"/>
    </reaction>
</comment>
<comment type="catalytic activity">
    <reaction evidence="19">
        <text>Ca(2+)(in) = Ca(2+)(out)</text>
        <dbReference type="Rhea" id="RHEA:29671"/>
        <dbReference type="ChEBI" id="CHEBI:29108"/>
    </reaction>
</comment>
<dbReference type="CDD" id="cd19063">
    <property type="entry name" value="LGIC_TM_5-HT3"/>
    <property type="match status" value="1"/>
</dbReference>
<evidence type="ECO:0000256" key="21">
    <source>
        <dbReference type="ARBA" id="ARBA00061202"/>
    </source>
</evidence>
<feature type="domain" description="Neurotransmitter-gated ion-channel transmembrane" evidence="29">
    <location>
        <begin position="247"/>
        <end position="456"/>
    </location>
</feature>